<name>K0KU07_WICCF</name>
<dbReference type="Proteomes" id="UP000009328">
    <property type="component" value="Unassembled WGS sequence"/>
</dbReference>
<protein>
    <submittedName>
        <fullName evidence="2">Uncharacterized protein</fullName>
    </submittedName>
</protein>
<evidence type="ECO:0000313" key="3">
    <source>
        <dbReference type="Proteomes" id="UP000009328"/>
    </source>
</evidence>
<feature type="region of interest" description="Disordered" evidence="1">
    <location>
        <begin position="122"/>
        <end position="150"/>
    </location>
</feature>
<proteinExistence type="predicted"/>
<feature type="compositionally biased region" description="Polar residues" evidence="1">
    <location>
        <begin position="140"/>
        <end position="150"/>
    </location>
</feature>
<dbReference type="EMBL" id="CAIF01000198">
    <property type="protein sequence ID" value="CCH45507.1"/>
    <property type="molecule type" value="Genomic_DNA"/>
</dbReference>
<organism evidence="2 3">
    <name type="scientific">Wickerhamomyces ciferrii (strain ATCC 14091 / BCRC 22168 / CBS 111 / JCM 3599 / NBRC 0793 / NRRL Y-1031 F-60-10)</name>
    <name type="common">Yeast</name>
    <name type="synonym">Pichia ciferrii</name>
    <dbReference type="NCBI Taxonomy" id="1206466"/>
    <lineage>
        <taxon>Eukaryota</taxon>
        <taxon>Fungi</taxon>
        <taxon>Dikarya</taxon>
        <taxon>Ascomycota</taxon>
        <taxon>Saccharomycotina</taxon>
        <taxon>Saccharomycetes</taxon>
        <taxon>Phaffomycetales</taxon>
        <taxon>Wickerhamomycetaceae</taxon>
        <taxon>Wickerhamomyces</taxon>
    </lineage>
</organism>
<dbReference type="InParanoid" id="K0KU07"/>
<sequence>MNQIREFTTSATRNYRAYRAPRFWDYSTKQTFGKHLNLNSMRSWGRHYHGAPYGPWGHRFNRGFHHHRRGGIFGYLLVGGIGYWFGYHANPDRWDQRHKEKLERWSRNRDEWWNTRWENHPKQTETRNEESIIPTHESKNSSSSYGLWKS</sequence>
<dbReference type="HOGENOM" id="CLU_1741994_0_0_1"/>
<dbReference type="AlphaFoldDB" id="K0KU07"/>
<keyword evidence="3" id="KW-1185">Reference proteome</keyword>
<accession>K0KU07</accession>
<evidence type="ECO:0000256" key="1">
    <source>
        <dbReference type="SAM" id="MobiDB-lite"/>
    </source>
</evidence>
<evidence type="ECO:0000313" key="2">
    <source>
        <dbReference type="EMBL" id="CCH45507.1"/>
    </source>
</evidence>
<gene>
    <name evidence="2" type="ORF">BN7_5089</name>
</gene>
<comment type="caution">
    <text evidence="2">The sequence shown here is derived from an EMBL/GenBank/DDBJ whole genome shotgun (WGS) entry which is preliminary data.</text>
</comment>
<reference evidence="2 3" key="1">
    <citation type="journal article" date="2012" name="Eukaryot. Cell">
        <title>Draft genome sequence of Wickerhamomyces ciferrii NRRL Y-1031 F-60-10.</title>
        <authorList>
            <person name="Schneider J."/>
            <person name="Andrea H."/>
            <person name="Blom J."/>
            <person name="Jaenicke S."/>
            <person name="Ruckert C."/>
            <person name="Schorsch C."/>
            <person name="Szczepanowski R."/>
            <person name="Farwick M."/>
            <person name="Goesmann A."/>
            <person name="Puhler A."/>
            <person name="Schaffer S."/>
            <person name="Tauch A."/>
            <person name="Kohler T."/>
            <person name="Brinkrolf K."/>
        </authorList>
    </citation>
    <scope>NUCLEOTIDE SEQUENCE [LARGE SCALE GENOMIC DNA]</scope>
    <source>
        <strain evidence="3">ATCC 14091 / BCRC 22168 / CBS 111 / JCM 3599 / NBRC 0793 / NRRL Y-1031 F-60-10</strain>
    </source>
</reference>